<dbReference type="InterPro" id="IPR008441">
    <property type="entry name" value="AfumC-like_glycosyl_Trfase"/>
</dbReference>
<evidence type="ECO:0000313" key="1">
    <source>
        <dbReference type="EMBL" id="MBD2148875.1"/>
    </source>
</evidence>
<sequence>MFNLIRISKLIKKKANKYVSQCIRIKFVFNQIKLFLSLSCEDQEVISDIILEKTSYRSFTSLSYLNLNITYNNYSQNMNTENQLSDTIWRFWYQGEFDQPNIVRVCAKSFEVNGYGEKIIFLDRNNIEDYVEIPNYIYDKKKNGKISNVNFSDILRCFLLAEYGGVWVDATIYLSDTIPDFIYQSPFFAFSVTPIELCGRGTLLSSSWFLYSHKDSLLMKALRDMMAEFWKYNETCYHHYYFHLLLRLVIERNKLAASEWQQTPFVSNVPPHILQLELFNTFNSDRFEQIKKMSTIHKLTFYGNNFSPQKKNTVYEFLLNQNIG</sequence>
<gene>
    <name evidence="1" type="ORF">H6F44_01850</name>
</gene>
<name>A0A926UPL9_9CYAN</name>
<dbReference type="Pfam" id="PF05704">
    <property type="entry name" value="Caps_synth"/>
    <property type="match status" value="1"/>
</dbReference>
<organism evidence="1 2">
    <name type="scientific">Pseudanabaena cinerea FACHB-1277</name>
    <dbReference type="NCBI Taxonomy" id="2949581"/>
    <lineage>
        <taxon>Bacteria</taxon>
        <taxon>Bacillati</taxon>
        <taxon>Cyanobacteriota</taxon>
        <taxon>Cyanophyceae</taxon>
        <taxon>Pseudanabaenales</taxon>
        <taxon>Pseudanabaenaceae</taxon>
        <taxon>Pseudanabaena</taxon>
        <taxon>Pseudanabaena cinerea</taxon>
    </lineage>
</organism>
<dbReference type="InterPro" id="IPR029044">
    <property type="entry name" value="Nucleotide-diphossugar_trans"/>
</dbReference>
<evidence type="ECO:0000313" key="2">
    <source>
        <dbReference type="Proteomes" id="UP000631421"/>
    </source>
</evidence>
<dbReference type="Proteomes" id="UP000631421">
    <property type="component" value="Unassembled WGS sequence"/>
</dbReference>
<dbReference type="GO" id="GO:0016757">
    <property type="term" value="F:glycosyltransferase activity"/>
    <property type="evidence" value="ECO:0007669"/>
    <property type="project" value="InterPro"/>
</dbReference>
<dbReference type="SUPFAM" id="SSF53448">
    <property type="entry name" value="Nucleotide-diphospho-sugar transferases"/>
    <property type="match status" value="1"/>
</dbReference>
<comment type="caution">
    <text evidence="1">The sequence shown here is derived from an EMBL/GenBank/DDBJ whole genome shotgun (WGS) entry which is preliminary data.</text>
</comment>
<reference evidence="1" key="2">
    <citation type="submission" date="2020-08" db="EMBL/GenBank/DDBJ databases">
        <authorList>
            <person name="Chen M."/>
            <person name="Teng W."/>
            <person name="Zhao L."/>
            <person name="Hu C."/>
            <person name="Zhou Y."/>
            <person name="Han B."/>
            <person name="Song L."/>
            <person name="Shu W."/>
        </authorList>
    </citation>
    <scope>NUCLEOTIDE SEQUENCE</scope>
    <source>
        <strain evidence="1">FACHB-1277</strain>
    </source>
</reference>
<dbReference type="RefSeq" id="WP_190349211.1">
    <property type="nucleotide sequence ID" value="NZ_JACJPY010000003.1"/>
</dbReference>
<protein>
    <recommendedName>
        <fullName evidence="3">Capsular polysaccharide synthesis protein</fullName>
    </recommendedName>
</protein>
<evidence type="ECO:0008006" key="3">
    <source>
        <dbReference type="Google" id="ProtNLM"/>
    </source>
</evidence>
<accession>A0A926UPL9</accession>
<proteinExistence type="predicted"/>
<dbReference type="AlphaFoldDB" id="A0A926UPL9"/>
<reference evidence="1" key="1">
    <citation type="journal article" date="2015" name="ISME J.">
        <title>Draft Genome Sequence of Streptomyces incarnatus NRRL8089, which Produces the Nucleoside Antibiotic Sinefungin.</title>
        <authorList>
            <person name="Oshima K."/>
            <person name="Hattori M."/>
            <person name="Shimizu H."/>
            <person name="Fukuda K."/>
            <person name="Nemoto M."/>
            <person name="Inagaki K."/>
            <person name="Tamura T."/>
        </authorList>
    </citation>
    <scope>NUCLEOTIDE SEQUENCE</scope>
    <source>
        <strain evidence="1">FACHB-1277</strain>
    </source>
</reference>
<keyword evidence="2" id="KW-1185">Reference proteome</keyword>
<dbReference type="Gene3D" id="3.90.550.20">
    <property type="match status" value="1"/>
</dbReference>
<dbReference type="EMBL" id="JACJPY010000003">
    <property type="protein sequence ID" value="MBD2148875.1"/>
    <property type="molecule type" value="Genomic_DNA"/>
</dbReference>